<evidence type="ECO:0000256" key="1">
    <source>
        <dbReference type="SAM" id="MobiDB-lite"/>
    </source>
</evidence>
<dbReference type="AlphaFoldDB" id="A0A391NUN5"/>
<name>A0A391NUN5_9EUKA</name>
<sequence>MPKNNPKGAKGAHSATKKGVLRSVAHKHKKNQEVRNRHTKFAAEHQEREEESQAAINQ</sequence>
<dbReference type="Proteomes" id="UP000265618">
    <property type="component" value="Unassembled WGS sequence"/>
</dbReference>
<evidence type="ECO:0000313" key="3">
    <source>
        <dbReference type="Proteomes" id="UP000265618"/>
    </source>
</evidence>
<organism evidence="2 3">
    <name type="scientific">Kipferlia bialata</name>
    <dbReference type="NCBI Taxonomy" id="797122"/>
    <lineage>
        <taxon>Eukaryota</taxon>
        <taxon>Metamonada</taxon>
        <taxon>Carpediemonas-like organisms</taxon>
        <taxon>Kipferlia</taxon>
    </lineage>
</organism>
<keyword evidence="3" id="KW-1185">Reference proteome</keyword>
<feature type="compositionally biased region" description="Basic and acidic residues" evidence="1">
    <location>
        <begin position="31"/>
        <end position="48"/>
    </location>
</feature>
<evidence type="ECO:0000313" key="2">
    <source>
        <dbReference type="EMBL" id="GCA62938.1"/>
    </source>
</evidence>
<dbReference type="EMBL" id="BDIP01001771">
    <property type="protein sequence ID" value="GCA62938.1"/>
    <property type="molecule type" value="Genomic_DNA"/>
</dbReference>
<feature type="compositionally biased region" description="Basic residues" evidence="1">
    <location>
        <begin position="15"/>
        <end position="30"/>
    </location>
</feature>
<accession>A0A391NUN5</accession>
<feature type="non-terminal residue" evidence="2">
    <location>
        <position position="1"/>
    </location>
</feature>
<feature type="region of interest" description="Disordered" evidence="1">
    <location>
        <begin position="1"/>
        <end position="58"/>
    </location>
</feature>
<comment type="caution">
    <text evidence="2">The sequence shown here is derived from an EMBL/GenBank/DDBJ whole genome shotgun (WGS) entry which is preliminary data.</text>
</comment>
<gene>
    <name evidence="2" type="ORF">KIPB_006731</name>
</gene>
<protein>
    <submittedName>
        <fullName evidence="2">Uncharacterized protein</fullName>
    </submittedName>
</protein>
<proteinExistence type="predicted"/>
<reference evidence="2 3" key="1">
    <citation type="journal article" date="2018" name="PLoS ONE">
        <title>The draft genome of Kipferlia bialata reveals reductive genome evolution in fornicate parasites.</title>
        <authorList>
            <person name="Tanifuji G."/>
            <person name="Takabayashi S."/>
            <person name="Kume K."/>
            <person name="Takagi M."/>
            <person name="Nakayama T."/>
            <person name="Kamikawa R."/>
            <person name="Inagaki Y."/>
            <person name="Hashimoto T."/>
        </authorList>
    </citation>
    <scope>NUCLEOTIDE SEQUENCE [LARGE SCALE GENOMIC DNA]</scope>
    <source>
        <strain evidence="2">NY0173</strain>
    </source>
</reference>